<dbReference type="Pfam" id="PF13359">
    <property type="entry name" value="DDE_Tnp_4"/>
    <property type="match status" value="1"/>
</dbReference>
<organism evidence="4 5">
    <name type="scientific">Phytophthora sojae (strain P6497)</name>
    <name type="common">Soybean stem and root rot agent</name>
    <name type="synonym">Phytophthora megasperma f. sp. glycines</name>
    <dbReference type="NCBI Taxonomy" id="1094619"/>
    <lineage>
        <taxon>Eukaryota</taxon>
        <taxon>Sar</taxon>
        <taxon>Stramenopiles</taxon>
        <taxon>Oomycota</taxon>
        <taxon>Peronosporomycetes</taxon>
        <taxon>Peronosporales</taxon>
        <taxon>Peronosporaceae</taxon>
        <taxon>Phytophthora</taxon>
    </lineage>
</organism>
<gene>
    <name evidence="4" type="ORF">PHYSODRAFT_317433</name>
</gene>
<dbReference type="GO" id="GO:0046872">
    <property type="term" value="F:metal ion binding"/>
    <property type="evidence" value="ECO:0007669"/>
    <property type="project" value="UniProtKB-KW"/>
</dbReference>
<dbReference type="KEGG" id="psoj:PHYSODRAFT_317433"/>
<comment type="cofactor">
    <cofactor evidence="1">
        <name>a divalent metal cation</name>
        <dbReference type="ChEBI" id="CHEBI:60240"/>
    </cofactor>
</comment>
<dbReference type="EMBL" id="JH159157">
    <property type="protein sequence ID" value="EGZ12290.1"/>
    <property type="molecule type" value="Genomic_DNA"/>
</dbReference>
<evidence type="ECO:0000259" key="3">
    <source>
        <dbReference type="Pfam" id="PF13359"/>
    </source>
</evidence>
<dbReference type="OMA" id="WAFARTK"/>
<dbReference type="InterPro" id="IPR027806">
    <property type="entry name" value="HARBI1_dom"/>
</dbReference>
<evidence type="ECO:0000313" key="4">
    <source>
        <dbReference type="EMBL" id="EGZ12290.1"/>
    </source>
</evidence>
<dbReference type="RefSeq" id="XP_009532623.1">
    <property type="nucleotide sequence ID" value="XM_009534328.1"/>
</dbReference>
<dbReference type="InParanoid" id="G4ZVV4"/>
<accession>G4ZVV4</accession>
<protein>
    <recommendedName>
        <fullName evidence="3">DDE Tnp4 domain-containing protein</fullName>
    </recommendedName>
</protein>
<keyword evidence="2" id="KW-0479">Metal-binding</keyword>
<evidence type="ECO:0000256" key="1">
    <source>
        <dbReference type="ARBA" id="ARBA00001968"/>
    </source>
</evidence>
<feature type="domain" description="DDE Tnp4" evidence="3">
    <location>
        <begin position="116"/>
        <end position="219"/>
    </location>
</feature>
<sequence length="233" mass="25499">MDGAHFNRLVDMLRPSLSVDGVMSTRRTGVAPISEEVVLHCTLRYLAGGSYLDIRDVAQLSVASFYRCLNKGIFAILNCTELAIQLPTTPREIECAAAEFAKSSSEGVLDGCVGCVDGMLVRIITPTRKQAGGNVRAYFSGHYHHMGLNIQAACDHQCRFIYFAVAAPGGSSDLWAFARTKLATYVGNLGNNRYFIGDGAYMPSEHMLTPFWRNGTAEQSARHVRLLLKSAED</sequence>
<dbReference type="Proteomes" id="UP000002640">
    <property type="component" value="Unassembled WGS sequence"/>
</dbReference>
<dbReference type="AlphaFoldDB" id="G4ZVV4"/>
<proteinExistence type="predicted"/>
<evidence type="ECO:0000313" key="5">
    <source>
        <dbReference type="Proteomes" id="UP000002640"/>
    </source>
</evidence>
<name>G4ZVV4_PHYSP</name>
<dbReference type="GeneID" id="20644079"/>
<keyword evidence="5" id="KW-1185">Reference proteome</keyword>
<reference evidence="4 5" key="1">
    <citation type="journal article" date="2006" name="Science">
        <title>Phytophthora genome sequences uncover evolutionary origins and mechanisms of pathogenesis.</title>
        <authorList>
            <person name="Tyler B.M."/>
            <person name="Tripathy S."/>
            <person name="Zhang X."/>
            <person name="Dehal P."/>
            <person name="Jiang R.H."/>
            <person name="Aerts A."/>
            <person name="Arredondo F.D."/>
            <person name="Baxter L."/>
            <person name="Bensasson D."/>
            <person name="Beynon J.L."/>
            <person name="Chapman J."/>
            <person name="Damasceno C.M."/>
            <person name="Dorrance A.E."/>
            <person name="Dou D."/>
            <person name="Dickerman A.W."/>
            <person name="Dubchak I.L."/>
            <person name="Garbelotto M."/>
            <person name="Gijzen M."/>
            <person name="Gordon S.G."/>
            <person name="Govers F."/>
            <person name="Grunwald N.J."/>
            <person name="Huang W."/>
            <person name="Ivors K.L."/>
            <person name="Jones R.W."/>
            <person name="Kamoun S."/>
            <person name="Krampis K."/>
            <person name="Lamour K.H."/>
            <person name="Lee M.K."/>
            <person name="McDonald W.H."/>
            <person name="Medina M."/>
            <person name="Meijer H.J."/>
            <person name="Nordberg E.K."/>
            <person name="Maclean D.J."/>
            <person name="Ospina-Giraldo M.D."/>
            <person name="Morris P.F."/>
            <person name="Phuntumart V."/>
            <person name="Putnam N.H."/>
            <person name="Rash S."/>
            <person name="Rose J.K."/>
            <person name="Sakihama Y."/>
            <person name="Salamov A.A."/>
            <person name="Savidor A."/>
            <person name="Scheuring C.F."/>
            <person name="Smith B.M."/>
            <person name="Sobral B.W."/>
            <person name="Terry A."/>
            <person name="Torto-Alalibo T.A."/>
            <person name="Win J."/>
            <person name="Xu Z."/>
            <person name="Zhang H."/>
            <person name="Grigoriev I.V."/>
            <person name="Rokhsar D.S."/>
            <person name="Boore J.L."/>
        </authorList>
    </citation>
    <scope>NUCLEOTIDE SEQUENCE [LARGE SCALE GENOMIC DNA]</scope>
    <source>
        <strain evidence="4 5">P6497</strain>
    </source>
</reference>
<evidence type="ECO:0000256" key="2">
    <source>
        <dbReference type="ARBA" id="ARBA00022723"/>
    </source>
</evidence>